<reference evidence="1 2" key="1">
    <citation type="journal article" date="2013" name="ISME J.">
        <title>A metabolic model for members of the genus Tetrasphaera involved in enhanced biological phosphorus removal.</title>
        <authorList>
            <person name="Kristiansen R."/>
            <person name="Nguyen H.T.T."/>
            <person name="Saunders A.M."/>
            <person name="Nielsen J.L."/>
            <person name="Wimmer R."/>
            <person name="Le V.Q."/>
            <person name="McIlroy S.J."/>
            <person name="Petrovski S."/>
            <person name="Seviour R.J."/>
            <person name="Calteau A."/>
            <person name="Nielsen K.L."/>
            <person name="Nielsen P.H."/>
        </authorList>
    </citation>
    <scope>NUCLEOTIDE SEQUENCE [LARGE SCALE GENOMIC DNA]</scope>
    <source>
        <strain evidence="1 2">T1-X7</strain>
    </source>
</reference>
<dbReference type="AlphaFoldDB" id="A0A077LZW2"/>
<dbReference type="RefSeq" id="WP_048555375.1">
    <property type="nucleotide sequence ID" value="NZ_HF570958.1"/>
</dbReference>
<accession>A0A077LZW2</accession>
<gene>
    <name evidence="1" type="ORF">BN12_2860011</name>
</gene>
<dbReference type="EMBL" id="CAJB01000208">
    <property type="protein sequence ID" value="CCH78412.1"/>
    <property type="molecule type" value="Genomic_DNA"/>
</dbReference>
<protein>
    <submittedName>
        <fullName evidence="1">Uncharacterized protein</fullName>
    </submittedName>
</protein>
<name>A0A077LZW2_9MICO</name>
<dbReference type="Proteomes" id="UP000035721">
    <property type="component" value="Unassembled WGS sequence"/>
</dbReference>
<evidence type="ECO:0000313" key="1">
    <source>
        <dbReference type="EMBL" id="CCH78412.1"/>
    </source>
</evidence>
<evidence type="ECO:0000313" key="2">
    <source>
        <dbReference type="Proteomes" id="UP000035721"/>
    </source>
</evidence>
<keyword evidence="2" id="KW-1185">Reference proteome</keyword>
<sequence length="69" mass="7208">MAFRVGSERCDLHRRAVPGRRGLVRTGAGPESGLKGARHESLAERIARFAAAVIAASVEPAELPTVGDG</sequence>
<organism evidence="1 2">
    <name type="scientific">Nostocoides japonicum T1-X7</name>
    <dbReference type="NCBI Taxonomy" id="1194083"/>
    <lineage>
        <taxon>Bacteria</taxon>
        <taxon>Bacillati</taxon>
        <taxon>Actinomycetota</taxon>
        <taxon>Actinomycetes</taxon>
        <taxon>Micrococcales</taxon>
        <taxon>Intrasporangiaceae</taxon>
        <taxon>Nostocoides</taxon>
    </lineage>
</organism>
<proteinExistence type="predicted"/>
<comment type="caution">
    <text evidence="1">The sequence shown here is derived from an EMBL/GenBank/DDBJ whole genome shotgun (WGS) entry which is preliminary data.</text>
</comment>